<proteinExistence type="inferred from homology"/>
<dbReference type="InterPro" id="IPR012341">
    <property type="entry name" value="6hp_glycosidase-like_sf"/>
</dbReference>
<dbReference type="Pfam" id="PF07221">
    <property type="entry name" value="GlcNAc_2-epim"/>
    <property type="match status" value="1"/>
</dbReference>
<evidence type="ECO:0000256" key="1">
    <source>
        <dbReference type="ARBA" id="ARBA00008558"/>
    </source>
</evidence>
<reference evidence="4 5" key="1">
    <citation type="submission" date="2020-01" db="EMBL/GenBank/DDBJ databases">
        <title>Kibdelosporangium persica a novel Actinomycetes from a hot desert in Iran.</title>
        <authorList>
            <person name="Safaei N."/>
            <person name="Zaburannyi N."/>
            <person name="Mueller R."/>
            <person name="Wink J."/>
        </authorList>
    </citation>
    <scope>NUCLEOTIDE SEQUENCE [LARGE SCALE GENOMIC DNA]</scope>
    <source>
        <strain evidence="4 5">4NS15</strain>
    </source>
</reference>
<dbReference type="SUPFAM" id="SSF52317">
    <property type="entry name" value="Class I glutamine amidotransferase-like"/>
    <property type="match status" value="1"/>
</dbReference>
<gene>
    <name evidence="4" type="ORF">GC106_42570</name>
</gene>
<dbReference type="EMBL" id="JAAATY010000012">
    <property type="protein sequence ID" value="NRN67024.1"/>
    <property type="molecule type" value="Genomic_DNA"/>
</dbReference>
<dbReference type="InterPro" id="IPR010819">
    <property type="entry name" value="AGE/CE"/>
</dbReference>
<evidence type="ECO:0000256" key="2">
    <source>
        <dbReference type="ARBA" id="ARBA00023235"/>
    </source>
</evidence>
<feature type="domain" description="DJ-1/PfpI" evidence="3">
    <location>
        <begin position="12"/>
        <end position="190"/>
    </location>
</feature>
<organism evidence="4 5">
    <name type="scientific">Kibdelosporangium persicum</name>
    <dbReference type="NCBI Taxonomy" id="2698649"/>
    <lineage>
        <taxon>Bacteria</taxon>
        <taxon>Bacillati</taxon>
        <taxon>Actinomycetota</taxon>
        <taxon>Actinomycetes</taxon>
        <taxon>Pseudonocardiales</taxon>
        <taxon>Pseudonocardiaceae</taxon>
        <taxon>Kibdelosporangium</taxon>
    </lineage>
</organism>
<sequence length="835" mass="94541">MIDPVQGRLSGRRIAILLESGYVEAELAYFERRFAEEGARVDFLSRLWGQRSLTFTGQDSHSLFTVDGDVEAVGDEQLAGYDAVIVPSGTVADRLRYTEDVDELAPAVQLLRRAFGMRSVLKAIICHGMWLVSPIPEAVRGRRVTCHNNMVSDIRNMGAHYADQDVVVDDDLVTARSTDHCHLFARTLIDLIAARGEERPYRAAVRTAPVRTAPVETPVVETVAAEPVAPAVRHGFTFSDLVAGYVTAYHPDRKLVDLRTSDGRAVRITLTSTTSAEFLRNLGDPYLDATAHLTGLLTSGRLLFAYGIHYPDQGGFEAKRIVFVGRTAGEYAAEEPDWWVRQIGELARFYRRAQFGDSTPVDYTDYRTMLRLGGDKSDHHVQETDTISRLVYGMASSYLLTGNEDHLDVAERGTEYLRAHMRFVDRDNDVVYWYHGIDVRGCQEKKLFTSEFGDDYDAIPIYEQIFGLVGPVQTFRVTGDPRIADDIDATVRLFHRFFRDRENGGFFSHIDPILLSPDHESLGPNRARKNWHSLGEHAPAYLINLLLATGDQRHADMLEECFDLVTKHFPDETNPFVRERFHGDWTPDTTWGWQQDRAVVGHNLKIAWNLMRMNAIRPKQSYREFAERLGRAMPALGADRQRLGWYDVVERALAEGQDTHRFVWHDRKAWWQQEQAILAYLILAANTGDEEFLRQARESAAFYNAFFLDHDEGGVYFNVLAAGTPYLLGNERLKGSHSMSMYHSAELCYLATVYGRLLLRGEPLTLHFRPRTDGFRDRVLRVAPDALPAGRVRLDTVELDGRPYAAFDPGEMTVKLPDSTEDLYVRVRLAPTDGG</sequence>
<keyword evidence="2" id="KW-0413">Isomerase</keyword>
<evidence type="ECO:0000313" key="4">
    <source>
        <dbReference type="EMBL" id="NRN67024.1"/>
    </source>
</evidence>
<comment type="similarity">
    <text evidence="1">Belongs to the N-acylglucosamine 2-epimerase family.</text>
</comment>
<dbReference type="SUPFAM" id="SSF48208">
    <property type="entry name" value="Six-hairpin glycosidases"/>
    <property type="match status" value="1"/>
</dbReference>
<protein>
    <submittedName>
        <fullName evidence="4">Anti-sigma-factor antagonist</fullName>
    </submittedName>
</protein>
<dbReference type="Gene3D" id="3.40.50.880">
    <property type="match status" value="1"/>
</dbReference>
<name>A0ABX2F6P6_9PSEU</name>
<comment type="caution">
    <text evidence="4">The sequence shown here is derived from an EMBL/GenBank/DDBJ whole genome shotgun (WGS) entry which is preliminary data.</text>
</comment>
<dbReference type="Gene3D" id="1.50.10.10">
    <property type="match status" value="1"/>
</dbReference>
<dbReference type="InterPro" id="IPR008928">
    <property type="entry name" value="6-hairpin_glycosidase_sf"/>
</dbReference>
<dbReference type="PANTHER" id="PTHR15108">
    <property type="entry name" value="N-ACYLGLUCOSAMINE-2-EPIMERASE"/>
    <property type="match status" value="1"/>
</dbReference>
<accession>A0ABX2F6P6</accession>
<dbReference type="RefSeq" id="WP_246366579.1">
    <property type="nucleotide sequence ID" value="NZ_CBCSGW010000001.1"/>
</dbReference>
<keyword evidence="5" id="KW-1185">Reference proteome</keyword>
<evidence type="ECO:0000313" key="5">
    <source>
        <dbReference type="Proteomes" id="UP000763557"/>
    </source>
</evidence>
<dbReference type="Pfam" id="PF01965">
    <property type="entry name" value="DJ-1_PfpI"/>
    <property type="match status" value="1"/>
</dbReference>
<dbReference type="InterPro" id="IPR002818">
    <property type="entry name" value="DJ-1/PfpI"/>
</dbReference>
<evidence type="ECO:0000259" key="3">
    <source>
        <dbReference type="Pfam" id="PF01965"/>
    </source>
</evidence>
<dbReference type="InterPro" id="IPR029062">
    <property type="entry name" value="Class_I_gatase-like"/>
</dbReference>
<dbReference type="Proteomes" id="UP000763557">
    <property type="component" value="Unassembled WGS sequence"/>
</dbReference>